<dbReference type="AlphaFoldDB" id="A0A0M6WDR9"/>
<dbReference type="Gene3D" id="3.50.50.60">
    <property type="entry name" value="FAD/NAD(P)-binding domain"/>
    <property type="match status" value="1"/>
</dbReference>
<accession>A0A0M6WDR9</accession>
<dbReference type="OrthoDB" id="9801699at2"/>
<keyword evidence="4" id="KW-1185">Reference proteome</keyword>
<dbReference type="InterPro" id="IPR052745">
    <property type="entry name" value="G3P_Oxidase/Oxidoreductase"/>
</dbReference>
<feature type="domain" description="BFD-like [2Fe-2S]-binding" evidence="2">
    <location>
        <begin position="404"/>
        <end position="458"/>
    </location>
</feature>
<evidence type="ECO:0000313" key="4">
    <source>
        <dbReference type="Proteomes" id="UP000049828"/>
    </source>
</evidence>
<proteinExistence type="predicted"/>
<sequence length="485" mass="53544">MKGAYDVAVIGAGVVGSAIARELSRYKLKIGVFEKNLDVCNETSGRNSAVVHGGFAYDADTLKARFCVAGNRMMGDLSEELDFPFKRCGKVLVGNTEEDMEQLKRTLKQGDVNGATGLELIDEKKLHELVPAVVGKFAMWSKNSGIMDPFLFTIGLAENAAENGAKFLFGHEILGIERVDDDYLLRTGKGEYKAHWVINAAGLGCKTISDMLGITGYHVIGSKGNYIILDKRLGSLLPMPVYPVPSNTYMGIHVTPTVDGNVTVGPDAENVTDFSYYGVPQKNMEELAKSASNLWPHINKADQIRNFSGILPKWVDENGVIQDFKIEIKEDIAPHAVNLVGIESPGLTAAVPIAQYVVELMKEHERLVKNDQFIPEHKSIRRFATASFEEKNALIRENKEYGEIICSCEQVTKAEIRAAIRNPLGVATMTGVKYRTRAMMGTCQGGFCQMKIEQLIEEELGIPAKDVRYSRPDSWVLTGNMREEK</sequence>
<dbReference type="Gene3D" id="1.10.10.1100">
    <property type="entry name" value="BFD-like [2Fe-2S]-binding domain"/>
    <property type="match status" value="1"/>
</dbReference>
<dbReference type="InterPro" id="IPR041854">
    <property type="entry name" value="BFD-like_2Fe2S-bd_dom_sf"/>
</dbReference>
<dbReference type="EMBL" id="CVRS01000037">
    <property type="protein sequence ID" value="CRL34265.1"/>
    <property type="molecule type" value="Genomic_DNA"/>
</dbReference>
<dbReference type="STRING" id="360807.ERS852392_01847"/>
<dbReference type="InterPro" id="IPR007419">
    <property type="entry name" value="BFD-like_2Fe2S-bd_dom"/>
</dbReference>
<dbReference type="Gene3D" id="3.30.9.10">
    <property type="entry name" value="D-Amino Acid Oxidase, subunit A, domain 2"/>
    <property type="match status" value="1"/>
</dbReference>
<evidence type="ECO:0000313" key="3">
    <source>
        <dbReference type="EMBL" id="CRL34265.1"/>
    </source>
</evidence>
<dbReference type="PANTHER" id="PTHR42720">
    <property type="entry name" value="GLYCEROL-3-PHOSPHATE DEHYDROGENASE"/>
    <property type="match status" value="1"/>
</dbReference>
<dbReference type="SUPFAM" id="SSF51905">
    <property type="entry name" value="FAD/NAD(P)-binding domain"/>
    <property type="match status" value="1"/>
</dbReference>
<dbReference type="CDD" id="cd19946">
    <property type="entry name" value="GlpA-like_Fer2_BFD-like"/>
    <property type="match status" value="1"/>
</dbReference>
<dbReference type="RefSeq" id="WP_055039242.1">
    <property type="nucleotide sequence ID" value="NZ_CBCTRZ010000013.1"/>
</dbReference>
<gene>
    <name evidence="3" type="ORF">RIL183_14331</name>
</gene>
<dbReference type="Pfam" id="PF04324">
    <property type="entry name" value="Fer2_BFD"/>
    <property type="match status" value="1"/>
</dbReference>
<dbReference type="InterPro" id="IPR006076">
    <property type="entry name" value="FAD-dep_OxRdtase"/>
</dbReference>
<protein>
    <submittedName>
        <fullName evidence="3">Predicted dehydrogenase</fullName>
    </submittedName>
</protein>
<dbReference type="Pfam" id="PF01266">
    <property type="entry name" value="DAO"/>
    <property type="match status" value="1"/>
</dbReference>
<dbReference type="PANTHER" id="PTHR42720:SF1">
    <property type="entry name" value="GLYCEROL 3-PHOSPHATE OXIDASE"/>
    <property type="match status" value="1"/>
</dbReference>
<evidence type="ECO:0000259" key="1">
    <source>
        <dbReference type="Pfam" id="PF01266"/>
    </source>
</evidence>
<organism evidence="3 4">
    <name type="scientific">Roseburia inulinivorans</name>
    <dbReference type="NCBI Taxonomy" id="360807"/>
    <lineage>
        <taxon>Bacteria</taxon>
        <taxon>Bacillati</taxon>
        <taxon>Bacillota</taxon>
        <taxon>Clostridia</taxon>
        <taxon>Lachnospirales</taxon>
        <taxon>Lachnospiraceae</taxon>
        <taxon>Roseburia</taxon>
    </lineage>
</organism>
<dbReference type="Proteomes" id="UP000049828">
    <property type="component" value="Unassembled WGS sequence"/>
</dbReference>
<dbReference type="InterPro" id="IPR036188">
    <property type="entry name" value="FAD/NAD-bd_sf"/>
</dbReference>
<evidence type="ECO:0000259" key="2">
    <source>
        <dbReference type="Pfam" id="PF04324"/>
    </source>
</evidence>
<dbReference type="SUPFAM" id="SSF54373">
    <property type="entry name" value="FAD-linked reductases, C-terminal domain"/>
    <property type="match status" value="1"/>
</dbReference>
<name>A0A0M6WDR9_9FIRM</name>
<reference evidence="4" key="1">
    <citation type="submission" date="2015-05" db="EMBL/GenBank/DDBJ databases">
        <authorList>
            <consortium name="Pathogen Informatics"/>
        </authorList>
    </citation>
    <scope>NUCLEOTIDE SEQUENCE [LARGE SCALE GENOMIC DNA]</scope>
    <source>
        <strain evidence="4">L1-83</strain>
    </source>
</reference>
<feature type="domain" description="FAD dependent oxidoreductase" evidence="1">
    <location>
        <begin position="6"/>
        <end position="360"/>
    </location>
</feature>